<dbReference type="GO" id="GO:0016747">
    <property type="term" value="F:acyltransferase activity, transferring groups other than amino-acyl groups"/>
    <property type="evidence" value="ECO:0007669"/>
    <property type="project" value="InterPro"/>
</dbReference>
<dbReference type="InterPro" id="IPR000182">
    <property type="entry name" value="GNAT_dom"/>
</dbReference>
<feature type="domain" description="N-acetyltransferase" evidence="1">
    <location>
        <begin position="21"/>
        <end position="152"/>
    </location>
</feature>
<accession>A0A1H6LQR1</accession>
<dbReference type="Pfam" id="PF13302">
    <property type="entry name" value="Acetyltransf_3"/>
    <property type="match status" value="1"/>
</dbReference>
<sequence>MFNAADFTLAAENYSVSVIMADARDTYISLFTDAKTMRCIGPTLSSELAQQHFSAAQHSSSRKLTSQLYLSIKLADTAKVIGIFSVRTTALDKSVEVGIMLLRQYHCSGLAKDVVKAVCERIFTCYEVKSVICNIQQRNLAARKLVGSLGFTNAGSGLSYRLDKY</sequence>
<keyword evidence="2" id="KW-0808">Transferase</keyword>
<dbReference type="SUPFAM" id="SSF55729">
    <property type="entry name" value="Acyl-CoA N-acyltransferases (Nat)"/>
    <property type="match status" value="1"/>
</dbReference>
<evidence type="ECO:0000259" key="1">
    <source>
        <dbReference type="Pfam" id="PF13302"/>
    </source>
</evidence>
<dbReference type="STRING" id="173990.SAMN05660691_01963"/>
<proteinExistence type="predicted"/>
<protein>
    <submittedName>
        <fullName evidence="2">Protein N-acetyltransferase, RimJ/RimL family</fullName>
    </submittedName>
</protein>
<dbReference type="InterPro" id="IPR016181">
    <property type="entry name" value="Acyl_CoA_acyltransferase"/>
</dbReference>
<dbReference type="AlphaFoldDB" id="A0A1H6LQR1"/>
<evidence type="ECO:0000313" key="2">
    <source>
        <dbReference type="EMBL" id="SEH88712.1"/>
    </source>
</evidence>
<name>A0A1H6LQR1_9GAMM</name>
<dbReference type="RefSeq" id="WP_092792793.1">
    <property type="nucleotide sequence ID" value="NZ_FNXF01000006.1"/>
</dbReference>
<reference evidence="3" key="1">
    <citation type="submission" date="2016-10" db="EMBL/GenBank/DDBJ databases">
        <authorList>
            <person name="Varghese N."/>
            <person name="Submissions S."/>
        </authorList>
    </citation>
    <scope>NUCLEOTIDE SEQUENCE [LARGE SCALE GENOMIC DNA]</scope>
    <source>
        <strain evidence="3">DSM 17616</strain>
    </source>
</reference>
<organism evidence="2 3">
    <name type="scientific">Rheinheimera pacifica</name>
    <dbReference type="NCBI Taxonomy" id="173990"/>
    <lineage>
        <taxon>Bacteria</taxon>
        <taxon>Pseudomonadati</taxon>
        <taxon>Pseudomonadota</taxon>
        <taxon>Gammaproteobacteria</taxon>
        <taxon>Chromatiales</taxon>
        <taxon>Chromatiaceae</taxon>
        <taxon>Rheinheimera</taxon>
    </lineage>
</organism>
<dbReference type="OrthoDB" id="5772286at2"/>
<keyword evidence="3" id="KW-1185">Reference proteome</keyword>
<gene>
    <name evidence="2" type="ORF">SAMN05660691_01963</name>
</gene>
<dbReference type="EMBL" id="FNXF01000006">
    <property type="protein sequence ID" value="SEH88712.1"/>
    <property type="molecule type" value="Genomic_DNA"/>
</dbReference>
<dbReference type="Proteomes" id="UP000199371">
    <property type="component" value="Unassembled WGS sequence"/>
</dbReference>
<dbReference type="Gene3D" id="3.40.630.30">
    <property type="match status" value="1"/>
</dbReference>
<evidence type="ECO:0000313" key="3">
    <source>
        <dbReference type="Proteomes" id="UP000199371"/>
    </source>
</evidence>